<name>A0ABN2A9X3_9ACTN</name>
<keyword evidence="3" id="KW-1185">Reference proteome</keyword>
<organism evidence="2 3">
    <name type="scientific">Dactylosporangium maewongense</name>
    <dbReference type="NCBI Taxonomy" id="634393"/>
    <lineage>
        <taxon>Bacteria</taxon>
        <taxon>Bacillati</taxon>
        <taxon>Actinomycetota</taxon>
        <taxon>Actinomycetes</taxon>
        <taxon>Micromonosporales</taxon>
        <taxon>Micromonosporaceae</taxon>
        <taxon>Dactylosporangium</taxon>
    </lineage>
</organism>
<protein>
    <recommendedName>
        <fullName evidence="1">DUF4240 domain-containing protein</fullName>
    </recommendedName>
</protein>
<evidence type="ECO:0000313" key="2">
    <source>
        <dbReference type="EMBL" id="GAA1514081.1"/>
    </source>
</evidence>
<gene>
    <name evidence="2" type="ORF">GCM10009827_030940</name>
</gene>
<evidence type="ECO:0000259" key="1">
    <source>
        <dbReference type="Pfam" id="PF14024"/>
    </source>
</evidence>
<feature type="domain" description="DUF4240" evidence="1">
    <location>
        <begin position="1"/>
        <end position="131"/>
    </location>
</feature>
<reference evidence="2 3" key="1">
    <citation type="journal article" date="2019" name="Int. J. Syst. Evol. Microbiol.">
        <title>The Global Catalogue of Microorganisms (GCM) 10K type strain sequencing project: providing services to taxonomists for standard genome sequencing and annotation.</title>
        <authorList>
            <consortium name="The Broad Institute Genomics Platform"/>
            <consortium name="The Broad Institute Genome Sequencing Center for Infectious Disease"/>
            <person name="Wu L."/>
            <person name="Ma J."/>
        </authorList>
    </citation>
    <scope>NUCLEOTIDE SEQUENCE [LARGE SCALE GENOMIC DNA]</scope>
    <source>
        <strain evidence="2 3">JCM 15933</strain>
    </source>
</reference>
<dbReference type="InterPro" id="IPR025334">
    <property type="entry name" value="DUF4240"/>
</dbReference>
<accession>A0ABN2A9X3</accession>
<dbReference type="Proteomes" id="UP001501470">
    <property type="component" value="Unassembled WGS sequence"/>
</dbReference>
<dbReference type="Pfam" id="PF14024">
    <property type="entry name" value="DUF4240"/>
    <property type="match status" value="1"/>
</dbReference>
<dbReference type="EMBL" id="BAAAQD010000005">
    <property type="protein sequence ID" value="GAA1514081.1"/>
    <property type="molecule type" value="Genomic_DNA"/>
</dbReference>
<comment type="caution">
    <text evidence="2">The sequence shown here is derived from an EMBL/GenBank/DDBJ whole genome shotgun (WGS) entry which is preliminary data.</text>
</comment>
<evidence type="ECO:0000313" key="3">
    <source>
        <dbReference type="Proteomes" id="UP001501470"/>
    </source>
</evidence>
<proteinExistence type="predicted"/>
<sequence length="193" mass="21929">MDEETFWQAVEPAGERRFRALEARLARLPVAEIVRFHTMMVEKCDQLLTCELWEAAQIVTGAEVSEDNFYCFRPWVVALGREMFEWVLDDPDLLAEHPQVRRLAGMRGERWSDEDYPHAEELLGVGEAAFELVLAKLHPTYAALVELPDAFERRPRGIPGARWPAGFGEAGRLEKLYPDLTELFAGAGKGQEV</sequence>
<dbReference type="RefSeq" id="WP_344502574.1">
    <property type="nucleotide sequence ID" value="NZ_BAAAQD010000005.1"/>
</dbReference>